<comment type="caution">
    <text evidence="1">The sequence shown here is derived from an EMBL/GenBank/DDBJ whole genome shotgun (WGS) entry which is preliminary data.</text>
</comment>
<dbReference type="RefSeq" id="WP_133638359.1">
    <property type="nucleotide sequence ID" value="NZ_SNZV01000001.1"/>
</dbReference>
<dbReference type="EMBL" id="SNZV01000001">
    <property type="protein sequence ID" value="TDS17204.1"/>
    <property type="molecule type" value="Genomic_DNA"/>
</dbReference>
<gene>
    <name evidence="1" type="ORF">B0I21_10166</name>
</gene>
<keyword evidence="2" id="KW-1185">Reference proteome</keyword>
<dbReference type="AlphaFoldDB" id="A0A4R7DBE3"/>
<reference evidence="1 2" key="1">
    <citation type="submission" date="2019-03" db="EMBL/GenBank/DDBJ databases">
        <title>Genomic Encyclopedia of Type Strains, Phase III (KMG-III): the genomes of soil and plant-associated and newly described type strains.</title>
        <authorList>
            <person name="Whitman W."/>
        </authorList>
    </citation>
    <scope>NUCLEOTIDE SEQUENCE [LARGE SCALE GENOMIC DNA]</scope>
    <source>
        <strain evidence="1 2">CGMCC 1.12801</strain>
    </source>
</reference>
<organism evidence="1 2">
    <name type="scientific">Sphingobacterium paludis</name>
    <dbReference type="NCBI Taxonomy" id="1476465"/>
    <lineage>
        <taxon>Bacteria</taxon>
        <taxon>Pseudomonadati</taxon>
        <taxon>Bacteroidota</taxon>
        <taxon>Sphingobacteriia</taxon>
        <taxon>Sphingobacteriales</taxon>
        <taxon>Sphingobacteriaceae</taxon>
        <taxon>Sphingobacterium</taxon>
    </lineage>
</organism>
<evidence type="ECO:0000313" key="1">
    <source>
        <dbReference type="EMBL" id="TDS17204.1"/>
    </source>
</evidence>
<name>A0A4R7DBE3_9SPHI</name>
<proteinExistence type="predicted"/>
<dbReference type="OrthoDB" id="5109343at2"/>
<dbReference type="Proteomes" id="UP000294752">
    <property type="component" value="Unassembled WGS sequence"/>
</dbReference>
<accession>A0A4R7DBE3</accession>
<evidence type="ECO:0000313" key="2">
    <source>
        <dbReference type="Proteomes" id="UP000294752"/>
    </source>
</evidence>
<protein>
    <submittedName>
        <fullName evidence="1">Uncharacterized protein DUF5025</fullName>
    </submittedName>
</protein>
<sequence length="190" mass="21996">MKAIYILLCTVSLCILWSCRKNNVEIQPIEFGKIDAQFGRDSYWLLNDRFRKVIHTNPYDGKDYGFYIELNNFGNNGFTGYRVFHRLDVNLADIAEGKVYRFDAVSPSTERQPKDKISYEYIETIGDKSIHKFYRPAIGKTNVSLTLERIKGSDYRTPAIEGHLEGYLYNIANARDSVLITLRFLTEASR</sequence>